<keyword evidence="2" id="KW-1185">Reference proteome</keyword>
<sequence>MRNTNLDLVVKLVMPAEIQKVPSNDAKNVPNPPADPPLDFRVGWASPSEGQMNIHVSLAADEEGGQTARPMSLEN</sequence>
<feature type="non-terminal residue" evidence="1">
    <location>
        <position position="1"/>
    </location>
</feature>
<protein>
    <submittedName>
        <fullName evidence="1">Uncharacterized protein</fullName>
    </submittedName>
</protein>
<proteinExistence type="predicted"/>
<name>A0AAD2H8X0_9AGAR</name>
<reference evidence="1" key="1">
    <citation type="submission" date="2023-11" db="EMBL/GenBank/DDBJ databases">
        <authorList>
            <person name="De Vega J J."/>
            <person name="De Vega J J."/>
        </authorList>
    </citation>
    <scope>NUCLEOTIDE SEQUENCE</scope>
</reference>
<comment type="caution">
    <text evidence="1">The sequence shown here is derived from an EMBL/GenBank/DDBJ whole genome shotgun (WGS) entry which is preliminary data.</text>
</comment>
<dbReference type="Proteomes" id="UP001295794">
    <property type="component" value="Unassembled WGS sequence"/>
</dbReference>
<evidence type="ECO:0000313" key="1">
    <source>
        <dbReference type="EMBL" id="CAK5270721.1"/>
    </source>
</evidence>
<organism evidence="1 2">
    <name type="scientific">Mycena citricolor</name>
    <dbReference type="NCBI Taxonomy" id="2018698"/>
    <lineage>
        <taxon>Eukaryota</taxon>
        <taxon>Fungi</taxon>
        <taxon>Dikarya</taxon>
        <taxon>Basidiomycota</taxon>
        <taxon>Agaricomycotina</taxon>
        <taxon>Agaricomycetes</taxon>
        <taxon>Agaricomycetidae</taxon>
        <taxon>Agaricales</taxon>
        <taxon>Marasmiineae</taxon>
        <taxon>Mycenaceae</taxon>
        <taxon>Mycena</taxon>
    </lineage>
</organism>
<dbReference type="EMBL" id="CAVNYO010000169">
    <property type="protein sequence ID" value="CAK5270721.1"/>
    <property type="molecule type" value="Genomic_DNA"/>
</dbReference>
<gene>
    <name evidence="1" type="ORF">MYCIT1_LOCUS15368</name>
</gene>
<dbReference type="AlphaFoldDB" id="A0AAD2H8X0"/>
<accession>A0AAD2H8X0</accession>
<evidence type="ECO:0000313" key="2">
    <source>
        <dbReference type="Proteomes" id="UP001295794"/>
    </source>
</evidence>